<name>A0A835EMS0_9POAL</name>
<comment type="subcellular location">
    <subcellularLocation>
        <location evidence="1">Membrane</location>
        <topology evidence="1">Single-pass type I membrane protein</topology>
    </subcellularLocation>
</comment>
<reference evidence="20" key="1">
    <citation type="submission" date="2020-07" db="EMBL/GenBank/DDBJ databases">
        <title>Genome sequence and genetic diversity analysis of an under-domesticated orphan crop, white fonio (Digitaria exilis).</title>
        <authorList>
            <person name="Bennetzen J.L."/>
            <person name="Chen S."/>
            <person name="Ma X."/>
            <person name="Wang X."/>
            <person name="Yssel A.E.J."/>
            <person name="Chaluvadi S.R."/>
            <person name="Johnson M."/>
            <person name="Gangashetty P."/>
            <person name="Hamidou F."/>
            <person name="Sanogo M.D."/>
            <person name="Zwaenepoel A."/>
            <person name="Wallace J."/>
            <person name="Van De Peer Y."/>
            <person name="Van Deynze A."/>
        </authorList>
    </citation>
    <scope>NUCLEOTIDE SEQUENCE</scope>
    <source>
        <tissue evidence="20">Leaves</tissue>
    </source>
</reference>
<keyword evidence="9" id="KW-0430">Lectin</keyword>
<dbReference type="GO" id="GO:0004674">
    <property type="term" value="F:protein serine/threonine kinase activity"/>
    <property type="evidence" value="ECO:0007669"/>
    <property type="project" value="UniProtKB-KW"/>
</dbReference>
<evidence type="ECO:0000313" key="20">
    <source>
        <dbReference type="EMBL" id="KAF8697817.1"/>
    </source>
</evidence>
<organism evidence="20 21">
    <name type="scientific">Digitaria exilis</name>
    <dbReference type="NCBI Taxonomy" id="1010633"/>
    <lineage>
        <taxon>Eukaryota</taxon>
        <taxon>Viridiplantae</taxon>
        <taxon>Streptophyta</taxon>
        <taxon>Embryophyta</taxon>
        <taxon>Tracheophyta</taxon>
        <taxon>Spermatophyta</taxon>
        <taxon>Magnoliopsida</taxon>
        <taxon>Liliopsida</taxon>
        <taxon>Poales</taxon>
        <taxon>Poaceae</taxon>
        <taxon>PACMAD clade</taxon>
        <taxon>Panicoideae</taxon>
        <taxon>Panicodae</taxon>
        <taxon>Paniceae</taxon>
        <taxon>Anthephorinae</taxon>
        <taxon>Digitaria</taxon>
    </lineage>
</organism>
<dbReference type="PANTHER" id="PTHR27007">
    <property type="match status" value="1"/>
</dbReference>
<dbReference type="SUPFAM" id="SSF56112">
    <property type="entry name" value="Protein kinase-like (PK-like)"/>
    <property type="match status" value="1"/>
</dbReference>
<evidence type="ECO:0000256" key="2">
    <source>
        <dbReference type="ARBA" id="ARBA00008536"/>
    </source>
</evidence>
<evidence type="ECO:0000256" key="13">
    <source>
        <dbReference type="ARBA" id="ARBA00022989"/>
    </source>
</evidence>
<dbReference type="PROSITE" id="PS00107">
    <property type="entry name" value="PROTEIN_KINASE_ATP"/>
    <property type="match status" value="1"/>
</dbReference>
<dbReference type="SMART" id="SM00220">
    <property type="entry name" value="S_TKc"/>
    <property type="match status" value="1"/>
</dbReference>
<evidence type="ECO:0000256" key="17">
    <source>
        <dbReference type="PROSITE-ProRule" id="PRU10141"/>
    </source>
</evidence>
<evidence type="ECO:0000256" key="8">
    <source>
        <dbReference type="ARBA" id="ARBA00022729"/>
    </source>
</evidence>
<keyword evidence="21" id="KW-1185">Reference proteome</keyword>
<dbReference type="GO" id="GO:0016020">
    <property type="term" value="C:membrane"/>
    <property type="evidence" value="ECO:0007669"/>
    <property type="project" value="UniProtKB-SubCell"/>
</dbReference>
<evidence type="ECO:0000256" key="6">
    <source>
        <dbReference type="ARBA" id="ARBA00022679"/>
    </source>
</evidence>
<sequence length="751" mass="80734">MVFPRASNAASTLVSSGTTPPEIAIPATMHVFAVEFDAFRIKRLNETNNIQVGVDLNSIVSNASEPAGYFTDVMFGPSPVATVPQVHRRTSMCSRNSPAGGHSSTAMSPSSIALVSLAALSLLPHRLLCSHAAIDFVYNGFQHAANLSLDGSASVLRGGALQLTSDGNHLMGHAFFDSPAFVFDIVKSASHSGGHGLALVISGSKVLPGVSYGFYLGLLEDNTTGNSSSNHIFAVEFDTMQIKRPDETKSNLVGVDLNSIVPNVSEPAGYFTADGKKTSVLLESAQPIQAWVDYHGRTKPLISRAIDLMPIFKQDMYVGFTSSTGEKLASSHYILAWSFSTKGAAKAIELSRLPKVPKRAAPSPSLSTTIKITALSCVATLVVIVLAAIVLALWIQRRRALAEMLEDWELAHPHRLPYKELHAAANGFEGSQILGAGGFGKVYKGVLRRSGDVVAIKRISSNGTQGMREFVAEVASLGRMRHRNLVELRGWCKRGQDLLLVYEFMPNGSLDTHLFGRARDGSIMPPKPLLNWEQRVRILRGVASGLVYLHEEWEQVVVHRDVKAGNVLLGDDMGPRLGDFGLARVYEPAGSGPATTRVVGTVGYMAPELTVTGKASTATDAFAFGVLLLEVACGHRPVDPVTGELLVRRVRDHGAGGDLVGAVDERLDGCYDEEEAKLVLWLGLMCSQSRPEVRPSMPQVCQYLDGELEMQEDAVLVFSGDVDYPVDVGLLASLTWSSCNTMSVGSLLLGR</sequence>
<feature type="binding site" evidence="17">
    <location>
        <position position="457"/>
    </location>
    <ligand>
        <name>ATP</name>
        <dbReference type="ChEBI" id="CHEBI:30616"/>
    </ligand>
</feature>
<accession>A0A835EMS0</accession>
<comment type="similarity">
    <text evidence="2">In the N-terminal section; belongs to the leguminous lectin family.</text>
</comment>
<dbReference type="OrthoDB" id="543442at2759"/>
<dbReference type="InterPro" id="IPR000719">
    <property type="entry name" value="Prot_kinase_dom"/>
</dbReference>
<dbReference type="Pfam" id="PF00069">
    <property type="entry name" value="Pkinase"/>
    <property type="match status" value="1"/>
</dbReference>
<keyword evidence="8" id="KW-0732">Signal</keyword>
<evidence type="ECO:0000256" key="4">
    <source>
        <dbReference type="ARBA" id="ARBA00012513"/>
    </source>
</evidence>
<dbReference type="GO" id="GO:0005524">
    <property type="term" value="F:ATP binding"/>
    <property type="evidence" value="ECO:0007669"/>
    <property type="project" value="UniProtKB-UniRule"/>
</dbReference>
<keyword evidence="6" id="KW-0808">Transferase</keyword>
<keyword evidence="14 18" id="KW-0472">Membrane</keyword>
<dbReference type="Gene3D" id="3.30.200.20">
    <property type="entry name" value="Phosphorylase Kinase, domain 1"/>
    <property type="match status" value="1"/>
</dbReference>
<keyword evidence="10 17" id="KW-0547">Nucleotide-binding</keyword>
<evidence type="ECO:0000256" key="7">
    <source>
        <dbReference type="ARBA" id="ARBA00022692"/>
    </source>
</evidence>
<dbReference type="CDD" id="cd14066">
    <property type="entry name" value="STKc_IRAK"/>
    <property type="match status" value="1"/>
</dbReference>
<keyword evidence="5" id="KW-0723">Serine/threonine-protein kinase</keyword>
<keyword evidence="13 18" id="KW-1133">Transmembrane helix</keyword>
<dbReference type="AlphaFoldDB" id="A0A835EMS0"/>
<evidence type="ECO:0000256" key="9">
    <source>
        <dbReference type="ARBA" id="ARBA00022734"/>
    </source>
</evidence>
<dbReference type="InterPro" id="IPR008271">
    <property type="entry name" value="Ser/Thr_kinase_AS"/>
</dbReference>
<dbReference type="PROSITE" id="PS00108">
    <property type="entry name" value="PROTEIN_KINASE_ST"/>
    <property type="match status" value="1"/>
</dbReference>
<evidence type="ECO:0000256" key="14">
    <source>
        <dbReference type="ARBA" id="ARBA00023136"/>
    </source>
</evidence>
<dbReference type="FunFam" id="3.30.200.20:FF:000653">
    <property type="entry name" value="L-type lectin-domain containing receptor kinase S.4"/>
    <property type="match status" value="1"/>
</dbReference>
<protein>
    <recommendedName>
        <fullName evidence="4">non-specific serine/threonine protein kinase</fullName>
        <ecNumber evidence="4">2.7.11.1</ecNumber>
    </recommendedName>
</protein>
<dbReference type="Gene3D" id="1.10.510.10">
    <property type="entry name" value="Transferase(Phosphotransferase) domain 1"/>
    <property type="match status" value="1"/>
</dbReference>
<evidence type="ECO:0000256" key="10">
    <source>
        <dbReference type="ARBA" id="ARBA00022741"/>
    </source>
</evidence>
<dbReference type="InterPro" id="IPR017441">
    <property type="entry name" value="Protein_kinase_ATP_BS"/>
</dbReference>
<dbReference type="Pfam" id="PF00139">
    <property type="entry name" value="Lectin_legB"/>
    <property type="match status" value="2"/>
</dbReference>
<dbReference type="InterPro" id="IPR013320">
    <property type="entry name" value="ConA-like_dom_sf"/>
</dbReference>
<evidence type="ECO:0000256" key="3">
    <source>
        <dbReference type="ARBA" id="ARBA00010217"/>
    </source>
</evidence>
<evidence type="ECO:0000256" key="16">
    <source>
        <dbReference type="ARBA" id="ARBA00048679"/>
    </source>
</evidence>
<dbReference type="PROSITE" id="PS50011">
    <property type="entry name" value="PROTEIN_KINASE_DOM"/>
    <property type="match status" value="1"/>
</dbReference>
<dbReference type="InterPro" id="IPR001220">
    <property type="entry name" value="Legume_lectin_dom"/>
</dbReference>
<evidence type="ECO:0000256" key="18">
    <source>
        <dbReference type="SAM" id="Phobius"/>
    </source>
</evidence>
<dbReference type="InterPro" id="IPR011009">
    <property type="entry name" value="Kinase-like_dom_sf"/>
</dbReference>
<comment type="caution">
    <text evidence="20">The sequence shown here is derived from an EMBL/GenBank/DDBJ whole genome shotgun (WGS) entry which is preliminary data.</text>
</comment>
<keyword evidence="12 17" id="KW-0067">ATP-binding</keyword>
<gene>
    <name evidence="20" type="ORF">HU200_035305</name>
</gene>
<evidence type="ECO:0000256" key="5">
    <source>
        <dbReference type="ARBA" id="ARBA00022527"/>
    </source>
</evidence>
<feature type="transmembrane region" description="Helical" evidence="18">
    <location>
        <begin position="372"/>
        <end position="395"/>
    </location>
</feature>
<dbReference type="EC" id="2.7.11.1" evidence="4"/>
<feature type="domain" description="Protein kinase" evidence="19">
    <location>
        <begin position="428"/>
        <end position="704"/>
    </location>
</feature>
<evidence type="ECO:0000259" key="19">
    <source>
        <dbReference type="PROSITE" id="PS50011"/>
    </source>
</evidence>
<evidence type="ECO:0000256" key="12">
    <source>
        <dbReference type="ARBA" id="ARBA00022840"/>
    </source>
</evidence>
<dbReference type="CDD" id="cd06899">
    <property type="entry name" value="lectin_legume_LecRK_Arcelin_ConA"/>
    <property type="match status" value="1"/>
</dbReference>
<evidence type="ECO:0000313" key="21">
    <source>
        <dbReference type="Proteomes" id="UP000636709"/>
    </source>
</evidence>
<dbReference type="InterPro" id="IPR053761">
    <property type="entry name" value="Leguminous_Lectin_Domain_sf"/>
</dbReference>
<dbReference type="Gene3D" id="2.60.40.4220">
    <property type="match status" value="1"/>
</dbReference>
<evidence type="ECO:0000256" key="11">
    <source>
        <dbReference type="ARBA" id="ARBA00022777"/>
    </source>
</evidence>
<dbReference type="Gene3D" id="2.60.120.200">
    <property type="match status" value="1"/>
</dbReference>
<keyword evidence="7 18" id="KW-0812">Transmembrane</keyword>
<evidence type="ECO:0000256" key="1">
    <source>
        <dbReference type="ARBA" id="ARBA00004479"/>
    </source>
</evidence>
<comment type="similarity">
    <text evidence="3">In the C-terminal section; belongs to the protein kinase superfamily. Ser/Thr protein kinase family.</text>
</comment>
<comment type="catalytic activity">
    <reaction evidence="15">
        <text>L-threonyl-[protein] + ATP = O-phospho-L-threonyl-[protein] + ADP + H(+)</text>
        <dbReference type="Rhea" id="RHEA:46608"/>
        <dbReference type="Rhea" id="RHEA-COMP:11060"/>
        <dbReference type="Rhea" id="RHEA-COMP:11605"/>
        <dbReference type="ChEBI" id="CHEBI:15378"/>
        <dbReference type="ChEBI" id="CHEBI:30013"/>
        <dbReference type="ChEBI" id="CHEBI:30616"/>
        <dbReference type="ChEBI" id="CHEBI:61977"/>
        <dbReference type="ChEBI" id="CHEBI:456216"/>
        <dbReference type="EC" id="2.7.11.1"/>
    </reaction>
</comment>
<proteinExistence type="inferred from homology"/>
<comment type="catalytic activity">
    <reaction evidence="16">
        <text>L-seryl-[protein] + ATP = O-phospho-L-seryl-[protein] + ADP + H(+)</text>
        <dbReference type="Rhea" id="RHEA:17989"/>
        <dbReference type="Rhea" id="RHEA-COMP:9863"/>
        <dbReference type="Rhea" id="RHEA-COMP:11604"/>
        <dbReference type="ChEBI" id="CHEBI:15378"/>
        <dbReference type="ChEBI" id="CHEBI:29999"/>
        <dbReference type="ChEBI" id="CHEBI:30616"/>
        <dbReference type="ChEBI" id="CHEBI:83421"/>
        <dbReference type="ChEBI" id="CHEBI:456216"/>
        <dbReference type="EC" id="2.7.11.1"/>
    </reaction>
</comment>
<dbReference type="Proteomes" id="UP000636709">
    <property type="component" value="Unassembled WGS sequence"/>
</dbReference>
<dbReference type="EMBL" id="JACEFO010001866">
    <property type="protein sequence ID" value="KAF8697817.1"/>
    <property type="molecule type" value="Genomic_DNA"/>
</dbReference>
<dbReference type="SUPFAM" id="SSF49899">
    <property type="entry name" value="Concanavalin A-like lectins/glucanases"/>
    <property type="match status" value="2"/>
</dbReference>
<keyword evidence="11" id="KW-0418">Kinase</keyword>
<evidence type="ECO:0000256" key="15">
    <source>
        <dbReference type="ARBA" id="ARBA00047899"/>
    </source>
</evidence>
<dbReference type="InterPro" id="IPR050528">
    <property type="entry name" value="L-type_Lectin-RKs"/>
</dbReference>
<dbReference type="FunFam" id="1.10.510.10:FF:000108">
    <property type="entry name" value="L-type lectin-domain containing receptor kinase S.4"/>
    <property type="match status" value="1"/>
</dbReference>
<dbReference type="GO" id="GO:0030246">
    <property type="term" value="F:carbohydrate binding"/>
    <property type="evidence" value="ECO:0007669"/>
    <property type="project" value="UniProtKB-KW"/>
</dbReference>